<dbReference type="InterPro" id="IPR050364">
    <property type="entry name" value="Cytochrome_P450_fung"/>
</dbReference>
<dbReference type="InterPro" id="IPR002401">
    <property type="entry name" value="Cyt_P450_E_grp-I"/>
</dbReference>
<evidence type="ECO:0000256" key="9">
    <source>
        <dbReference type="PIRSR" id="PIRSR602401-1"/>
    </source>
</evidence>
<name>A0A0C9TSW9_PAXIN</name>
<evidence type="ECO:0000256" key="3">
    <source>
        <dbReference type="ARBA" id="ARBA00010617"/>
    </source>
</evidence>
<dbReference type="InterPro" id="IPR001128">
    <property type="entry name" value="Cyt_P450"/>
</dbReference>
<dbReference type="SUPFAM" id="SSF48264">
    <property type="entry name" value="Cytochrome P450"/>
    <property type="match status" value="1"/>
</dbReference>
<dbReference type="GO" id="GO:0004497">
    <property type="term" value="F:monooxygenase activity"/>
    <property type="evidence" value="ECO:0007669"/>
    <property type="project" value="UniProtKB-KW"/>
</dbReference>
<dbReference type="PANTHER" id="PTHR46300:SF7">
    <property type="entry name" value="P450, PUTATIVE (EUROFUNG)-RELATED"/>
    <property type="match status" value="1"/>
</dbReference>
<dbReference type="OrthoDB" id="2789670at2759"/>
<dbReference type="Proteomes" id="UP000053647">
    <property type="component" value="Unassembled WGS sequence"/>
</dbReference>
<evidence type="ECO:0000256" key="1">
    <source>
        <dbReference type="ARBA" id="ARBA00001971"/>
    </source>
</evidence>
<evidence type="ECO:0000313" key="11">
    <source>
        <dbReference type="EMBL" id="KIJ10311.1"/>
    </source>
</evidence>
<evidence type="ECO:0000256" key="6">
    <source>
        <dbReference type="ARBA" id="ARBA00023002"/>
    </source>
</evidence>
<organism evidence="11 12">
    <name type="scientific">Paxillus involutus ATCC 200175</name>
    <dbReference type="NCBI Taxonomy" id="664439"/>
    <lineage>
        <taxon>Eukaryota</taxon>
        <taxon>Fungi</taxon>
        <taxon>Dikarya</taxon>
        <taxon>Basidiomycota</taxon>
        <taxon>Agaricomycotina</taxon>
        <taxon>Agaricomycetes</taxon>
        <taxon>Agaricomycetidae</taxon>
        <taxon>Boletales</taxon>
        <taxon>Paxilineae</taxon>
        <taxon>Paxillaceae</taxon>
        <taxon>Paxillus</taxon>
    </lineage>
</organism>
<dbReference type="PRINTS" id="PR00463">
    <property type="entry name" value="EP450I"/>
</dbReference>
<evidence type="ECO:0008006" key="13">
    <source>
        <dbReference type="Google" id="ProtNLM"/>
    </source>
</evidence>
<dbReference type="AlphaFoldDB" id="A0A0C9TSW9"/>
<dbReference type="InterPro" id="IPR017972">
    <property type="entry name" value="Cyt_P450_CS"/>
</dbReference>
<reference evidence="11 12" key="1">
    <citation type="submission" date="2014-06" db="EMBL/GenBank/DDBJ databases">
        <authorList>
            <consortium name="DOE Joint Genome Institute"/>
            <person name="Kuo A."/>
            <person name="Kohler A."/>
            <person name="Nagy L.G."/>
            <person name="Floudas D."/>
            <person name="Copeland A."/>
            <person name="Barry K.W."/>
            <person name="Cichocki N."/>
            <person name="Veneault-Fourrey C."/>
            <person name="LaButti K."/>
            <person name="Lindquist E.A."/>
            <person name="Lipzen A."/>
            <person name="Lundell T."/>
            <person name="Morin E."/>
            <person name="Murat C."/>
            <person name="Sun H."/>
            <person name="Tunlid A."/>
            <person name="Henrissat B."/>
            <person name="Grigoriev I.V."/>
            <person name="Hibbett D.S."/>
            <person name="Martin F."/>
            <person name="Nordberg H.P."/>
            <person name="Cantor M.N."/>
            <person name="Hua S.X."/>
        </authorList>
    </citation>
    <scope>NUCLEOTIDE SEQUENCE [LARGE SCALE GENOMIC DNA]</scope>
    <source>
        <strain evidence="11 12">ATCC 200175</strain>
    </source>
</reference>
<dbReference type="Pfam" id="PF00067">
    <property type="entry name" value="p450"/>
    <property type="match status" value="1"/>
</dbReference>
<dbReference type="GO" id="GO:0005506">
    <property type="term" value="F:iron ion binding"/>
    <property type="evidence" value="ECO:0007669"/>
    <property type="project" value="InterPro"/>
</dbReference>
<keyword evidence="7 9" id="KW-0408">Iron</keyword>
<evidence type="ECO:0000256" key="8">
    <source>
        <dbReference type="ARBA" id="ARBA00023033"/>
    </source>
</evidence>
<evidence type="ECO:0000313" key="12">
    <source>
        <dbReference type="Proteomes" id="UP000053647"/>
    </source>
</evidence>
<dbReference type="EMBL" id="KN819409">
    <property type="protein sequence ID" value="KIJ10311.1"/>
    <property type="molecule type" value="Genomic_DNA"/>
</dbReference>
<dbReference type="PRINTS" id="PR00385">
    <property type="entry name" value="P450"/>
</dbReference>
<evidence type="ECO:0000256" key="2">
    <source>
        <dbReference type="ARBA" id="ARBA00005179"/>
    </source>
</evidence>
<dbReference type="InterPro" id="IPR036396">
    <property type="entry name" value="Cyt_P450_sf"/>
</dbReference>
<protein>
    <recommendedName>
        <fullName evidence="13">Cytochrome P450</fullName>
    </recommendedName>
</protein>
<dbReference type="CDD" id="cd11065">
    <property type="entry name" value="CYP64-like"/>
    <property type="match status" value="1"/>
</dbReference>
<evidence type="ECO:0000256" key="7">
    <source>
        <dbReference type="ARBA" id="ARBA00023004"/>
    </source>
</evidence>
<proteinExistence type="inferred from homology"/>
<keyword evidence="12" id="KW-1185">Reference proteome</keyword>
<comment type="cofactor">
    <cofactor evidence="1 9">
        <name>heme</name>
        <dbReference type="ChEBI" id="CHEBI:30413"/>
    </cofactor>
</comment>
<dbReference type="GO" id="GO:0016705">
    <property type="term" value="F:oxidoreductase activity, acting on paired donors, with incorporation or reduction of molecular oxygen"/>
    <property type="evidence" value="ECO:0007669"/>
    <property type="project" value="InterPro"/>
</dbReference>
<accession>A0A0C9TSW9</accession>
<feature type="binding site" description="axial binding residue" evidence="9">
    <location>
        <position position="435"/>
    </location>
    <ligand>
        <name>heme</name>
        <dbReference type="ChEBI" id="CHEBI:30413"/>
    </ligand>
    <ligandPart>
        <name>Fe</name>
        <dbReference type="ChEBI" id="CHEBI:18248"/>
    </ligandPart>
</feature>
<dbReference type="PANTHER" id="PTHR46300">
    <property type="entry name" value="P450, PUTATIVE (EUROFUNG)-RELATED-RELATED"/>
    <property type="match status" value="1"/>
</dbReference>
<evidence type="ECO:0000256" key="10">
    <source>
        <dbReference type="RuleBase" id="RU000461"/>
    </source>
</evidence>
<comment type="pathway">
    <text evidence="2">Secondary metabolite biosynthesis.</text>
</comment>
<reference evidence="12" key="2">
    <citation type="submission" date="2015-01" db="EMBL/GenBank/DDBJ databases">
        <title>Evolutionary Origins and Diversification of the Mycorrhizal Mutualists.</title>
        <authorList>
            <consortium name="DOE Joint Genome Institute"/>
            <consortium name="Mycorrhizal Genomics Consortium"/>
            <person name="Kohler A."/>
            <person name="Kuo A."/>
            <person name="Nagy L.G."/>
            <person name="Floudas D."/>
            <person name="Copeland A."/>
            <person name="Barry K.W."/>
            <person name="Cichocki N."/>
            <person name="Veneault-Fourrey C."/>
            <person name="LaButti K."/>
            <person name="Lindquist E.A."/>
            <person name="Lipzen A."/>
            <person name="Lundell T."/>
            <person name="Morin E."/>
            <person name="Murat C."/>
            <person name="Riley R."/>
            <person name="Ohm R."/>
            <person name="Sun H."/>
            <person name="Tunlid A."/>
            <person name="Henrissat B."/>
            <person name="Grigoriev I.V."/>
            <person name="Hibbett D.S."/>
            <person name="Martin F."/>
        </authorList>
    </citation>
    <scope>NUCLEOTIDE SEQUENCE [LARGE SCALE GENOMIC DNA]</scope>
    <source>
        <strain evidence="12">ATCC 200175</strain>
    </source>
</reference>
<dbReference type="HOGENOM" id="CLU_001570_2_3_1"/>
<sequence>MFFTSLICTSAFLCFCYFIISARRRPLPPGPKPRFFSGNVHQLPRSKAWEVFAKWSEKFESPIVFYRIFGRNVVVLNTFKAANDLLEARSSVYSDRPMAWMYKELVNRKMTVFHISSQHPRFKVYRRLLHAGLNSRVVGSYHEILDDERVILLRNLKSKPNDFIAHLRRAAGGIILKITYGWTVVDNDDYFVSLMEQSFAMSAEIMKPGRWMVDVSPLLRFVPSWFPGAGFKRQAAVWREQLSELDRKPHAWAKAQLESGNYVPSFTSKYLRPEDGHTLDSEEEDIIKWCSAALYAGGADTTVSALSSFVLLMCLYPDAQRRAQAEIDEVVGKDRLPTWAEEASLPYVSSVIKEVLRFAPVVRLGLPHRVLCEDVYLGYCIPNGSTIIANIWQDLFSRLYPDPTTFDPSRFLATPGKSPQQDPYKMVFGFGRRVCPGAHFAEVSLFLNVASILATFDILKAVDDQGREIDPGIEYTNGITSHPLPFPCRIVPRPGASSLVLEDP</sequence>
<dbReference type="PROSITE" id="PS00086">
    <property type="entry name" value="CYTOCHROME_P450"/>
    <property type="match status" value="1"/>
</dbReference>
<dbReference type="Gene3D" id="1.10.630.10">
    <property type="entry name" value="Cytochrome P450"/>
    <property type="match status" value="1"/>
</dbReference>
<dbReference type="GO" id="GO:0020037">
    <property type="term" value="F:heme binding"/>
    <property type="evidence" value="ECO:0007669"/>
    <property type="project" value="InterPro"/>
</dbReference>
<keyword evidence="8 10" id="KW-0503">Monooxygenase</keyword>
<keyword evidence="4 9" id="KW-0349">Heme</keyword>
<keyword evidence="6 10" id="KW-0560">Oxidoreductase</keyword>
<comment type="similarity">
    <text evidence="3 10">Belongs to the cytochrome P450 family.</text>
</comment>
<evidence type="ECO:0000256" key="5">
    <source>
        <dbReference type="ARBA" id="ARBA00022723"/>
    </source>
</evidence>
<gene>
    <name evidence="11" type="ORF">PAXINDRAFT_119575</name>
</gene>
<evidence type="ECO:0000256" key="4">
    <source>
        <dbReference type="ARBA" id="ARBA00022617"/>
    </source>
</evidence>
<keyword evidence="5 9" id="KW-0479">Metal-binding</keyword>